<evidence type="ECO:0000256" key="4">
    <source>
        <dbReference type="SAM" id="MobiDB-lite"/>
    </source>
</evidence>
<sequence>LECVVSMEDGEVCVPDIPLARVEEDDLDSNKNSDRSSSAGTMTDEEAAADAAKSNLNDDLSGSLEDLVGNFDRKINHCLRDLGESTEEMAPVVVRTQDEIMSESQLWWTLTGNFGTMLPLDVSQMKTRKLLVNSLDLNSARTDKSDIMSSLDGSEDEDLRNALDMHQLVAQGSPMSADSPPQTADQVIEEIDQMLSSCDFTGSMMTDRTMESVDSMYSSMRSPSGTYPGVCAMSSMMASSIPAEVDAKMRQAANITAHPENLRELSYSKLVQLHAEMEQLIQVYNESLVDELAHRDECEYEKEMKNTFISLLLSIQNKRRQYANDRKRKPGKMDVASLPQYMTASIPYNEQLRSMDNATICTLNKLLRAINEDSASVPTMLTEYILTVICPSGPKPISC</sequence>
<dbReference type="Proteomes" id="UP001432322">
    <property type="component" value="Unassembled WGS sequence"/>
</dbReference>
<evidence type="ECO:0000313" key="5">
    <source>
        <dbReference type="EMBL" id="GMT12420.1"/>
    </source>
</evidence>
<name>A0AAV5V3N5_9BILA</name>
<dbReference type="InterPro" id="IPR011680">
    <property type="entry name" value="FEZ"/>
</dbReference>
<feature type="non-terminal residue" evidence="5">
    <location>
        <position position="1"/>
    </location>
</feature>
<dbReference type="GO" id="GO:0030424">
    <property type="term" value="C:axon"/>
    <property type="evidence" value="ECO:0007669"/>
    <property type="project" value="TreeGrafter"/>
</dbReference>
<dbReference type="GO" id="GO:0005737">
    <property type="term" value="C:cytoplasm"/>
    <property type="evidence" value="ECO:0007669"/>
    <property type="project" value="TreeGrafter"/>
</dbReference>
<keyword evidence="6" id="KW-1185">Reference proteome</keyword>
<keyword evidence="3" id="KW-0175">Coiled coil</keyword>
<comment type="similarity">
    <text evidence="1">Belongs to the zygin family.</text>
</comment>
<feature type="region of interest" description="Disordered" evidence="4">
    <location>
        <begin position="22"/>
        <end position="56"/>
    </location>
</feature>
<evidence type="ECO:0000256" key="2">
    <source>
        <dbReference type="ARBA" id="ARBA00022553"/>
    </source>
</evidence>
<reference evidence="5" key="1">
    <citation type="submission" date="2023-10" db="EMBL/GenBank/DDBJ databases">
        <title>Genome assembly of Pristionchus species.</title>
        <authorList>
            <person name="Yoshida K."/>
            <person name="Sommer R.J."/>
        </authorList>
    </citation>
    <scope>NUCLEOTIDE SEQUENCE</scope>
    <source>
        <strain evidence="5">RS5133</strain>
    </source>
</reference>
<dbReference type="PANTHER" id="PTHR12394">
    <property type="entry name" value="ZYGIN"/>
    <property type="match status" value="1"/>
</dbReference>
<dbReference type="PANTHER" id="PTHR12394:SF12">
    <property type="entry name" value="LD08195P"/>
    <property type="match status" value="1"/>
</dbReference>
<dbReference type="AlphaFoldDB" id="A0AAV5V3N5"/>
<comment type="caution">
    <text evidence="5">The sequence shown here is derived from an EMBL/GenBank/DDBJ whole genome shotgun (WGS) entry which is preliminary data.</text>
</comment>
<dbReference type="Pfam" id="PF07763">
    <property type="entry name" value="FEZ"/>
    <property type="match status" value="1"/>
</dbReference>
<organism evidence="5 6">
    <name type="scientific">Pristionchus fissidentatus</name>
    <dbReference type="NCBI Taxonomy" id="1538716"/>
    <lineage>
        <taxon>Eukaryota</taxon>
        <taxon>Metazoa</taxon>
        <taxon>Ecdysozoa</taxon>
        <taxon>Nematoda</taxon>
        <taxon>Chromadorea</taxon>
        <taxon>Rhabditida</taxon>
        <taxon>Rhabditina</taxon>
        <taxon>Diplogasteromorpha</taxon>
        <taxon>Diplogasteroidea</taxon>
        <taxon>Neodiplogasteridae</taxon>
        <taxon>Pristionchus</taxon>
    </lineage>
</organism>
<dbReference type="EMBL" id="BTSY01000001">
    <property type="protein sequence ID" value="GMT12420.1"/>
    <property type="molecule type" value="Genomic_DNA"/>
</dbReference>
<gene>
    <name evidence="5" type="ORF">PFISCL1PPCAC_3717</name>
</gene>
<evidence type="ECO:0000313" key="6">
    <source>
        <dbReference type="Proteomes" id="UP001432322"/>
    </source>
</evidence>
<evidence type="ECO:0008006" key="7">
    <source>
        <dbReference type="Google" id="ProtNLM"/>
    </source>
</evidence>
<protein>
    <recommendedName>
        <fullName evidence="7">Unc-76</fullName>
    </recommendedName>
</protein>
<keyword evidence="2" id="KW-0597">Phosphoprotein</keyword>
<evidence type="ECO:0000256" key="3">
    <source>
        <dbReference type="ARBA" id="ARBA00023054"/>
    </source>
</evidence>
<proteinExistence type="inferred from homology"/>
<accession>A0AAV5V3N5</accession>
<evidence type="ECO:0000256" key="1">
    <source>
        <dbReference type="ARBA" id="ARBA00006788"/>
    </source>
</evidence>